<sequence>MAPPSFGDLGKDASDLFSRDYTFGSVKAEIKSKTSTGVELKTTGNHDMETGRAAGDLETKYVFKDYGITFTEKWKTSNVVTAEVAIEDKLVKGLKNSLEANFEPNTGKKSAKVKNGFKSSNANLGLDLEFKSNLPTLVGSGVFGYQNFFGGVNVGYDTERQKLTKLNYGVAYKLKDFCLYAGVENGTNFSGSVYQKLSESLETGVKLGWSSSSHATDFGVATKYKLEGDSFFKFKVDNNSMIGSAYSFKVNDGVRVTLCGNFDGKNINGGGHRLGLALSFDS</sequence>
<dbReference type="GO" id="GO:0015288">
    <property type="term" value="F:porin activity"/>
    <property type="evidence" value="ECO:0007669"/>
    <property type="project" value="UniProtKB-KW"/>
</dbReference>
<evidence type="ECO:0000256" key="1">
    <source>
        <dbReference type="ARBA" id="ARBA00004294"/>
    </source>
</evidence>
<dbReference type="InterPro" id="IPR001925">
    <property type="entry name" value="Porin_Euk"/>
</dbReference>
<comment type="subcellular location">
    <subcellularLocation>
        <location evidence="1">Mitochondrion outer membrane</location>
    </subcellularLocation>
</comment>
<name>A0A1I8HC40_9PLAT</name>
<dbReference type="GO" id="GO:0046930">
    <property type="term" value="C:pore complex"/>
    <property type="evidence" value="ECO:0007669"/>
    <property type="project" value="UniProtKB-KW"/>
</dbReference>
<evidence type="ECO:0000256" key="5">
    <source>
        <dbReference type="ARBA" id="ARBA00022692"/>
    </source>
</evidence>
<dbReference type="Gene3D" id="2.40.160.10">
    <property type="entry name" value="Porin"/>
    <property type="match status" value="1"/>
</dbReference>
<protein>
    <submittedName>
        <fullName evidence="12 13">Voltage-dependent anion-selective channel protein 2</fullName>
    </submittedName>
</protein>
<evidence type="ECO:0000256" key="9">
    <source>
        <dbReference type="ARBA" id="ARBA00023128"/>
    </source>
</evidence>
<dbReference type="Proteomes" id="UP000095280">
    <property type="component" value="Unplaced"/>
</dbReference>
<keyword evidence="7" id="KW-0406">Ion transport</keyword>
<dbReference type="GO" id="GO:0005741">
    <property type="term" value="C:mitochondrial outer membrane"/>
    <property type="evidence" value="ECO:0007669"/>
    <property type="project" value="UniProtKB-SubCell"/>
</dbReference>
<keyword evidence="9" id="KW-0496">Mitochondrion</keyword>
<evidence type="ECO:0000313" key="13">
    <source>
        <dbReference type="WBParaSite" id="maker-uti_cns_0006955-snap-gene-0.2-mRNA-1"/>
    </source>
</evidence>
<organism evidence="11 12">
    <name type="scientific">Macrostomum lignano</name>
    <dbReference type="NCBI Taxonomy" id="282301"/>
    <lineage>
        <taxon>Eukaryota</taxon>
        <taxon>Metazoa</taxon>
        <taxon>Spiralia</taxon>
        <taxon>Lophotrochozoa</taxon>
        <taxon>Platyhelminthes</taxon>
        <taxon>Rhabditophora</taxon>
        <taxon>Macrostomorpha</taxon>
        <taxon>Macrostomida</taxon>
        <taxon>Macrostomidae</taxon>
        <taxon>Macrostomum</taxon>
    </lineage>
</organism>
<dbReference type="FunFam" id="2.40.160.10:FF:000012">
    <property type="entry name" value="Voltage-dependent anion-selective channel"/>
    <property type="match status" value="1"/>
</dbReference>
<reference evidence="12 13" key="1">
    <citation type="submission" date="2016-11" db="UniProtKB">
        <authorList>
            <consortium name="WormBaseParasite"/>
        </authorList>
    </citation>
    <scope>IDENTIFICATION</scope>
</reference>
<keyword evidence="11" id="KW-1185">Reference proteome</keyword>
<dbReference type="STRING" id="282301.A0A1I8HC40"/>
<keyword evidence="3" id="KW-0813">Transport</keyword>
<dbReference type="WBParaSite" id="maker-uti_cns_0005463-snap-gene-0.2-mRNA-1">
    <property type="protein sequence ID" value="maker-uti_cns_0005463-snap-gene-0.2-mRNA-1"/>
    <property type="gene ID" value="maker-uti_cns_0005463-snap-gene-0.2"/>
</dbReference>
<comment type="similarity">
    <text evidence="2">Belongs to the eukaryotic mitochondrial porin family.</text>
</comment>
<dbReference type="InterPro" id="IPR023614">
    <property type="entry name" value="Porin_dom_sf"/>
</dbReference>
<dbReference type="PRINTS" id="PR00185">
    <property type="entry name" value="EUKARYTPORIN"/>
</dbReference>
<keyword evidence="5" id="KW-0812">Transmembrane</keyword>
<keyword evidence="6" id="KW-1000">Mitochondrion outer membrane</keyword>
<dbReference type="OrthoDB" id="7827681at2759"/>
<evidence type="ECO:0000256" key="6">
    <source>
        <dbReference type="ARBA" id="ARBA00022787"/>
    </source>
</evidence>
<evidence type="ECO:0000256" key="3">
    <source>
        <dbReference type="ARBA" id="ARBA00022448"/>
    </source>
</evidence>
<evidence type="ECO:0000256" key="4">
    <source>
        <dbReference type="ARBA" id="ARBA00022452"/>
    </source>
</evidence>
<dbReference type="AlphaFoldDB" id="A0A1I8HC40"/>
<dbReference type="CDD" id="cd07306">
    <property type="entry name" value="Porin3_VDAC"/>
    <property type="match status" value="1"/>
</dbReference>
<dbReference type="WBParaSite" id="maker-uti_cns_0006955-snap-gene-0.2-mRNA-1">
    <property type="protein sequence ID" value="maker-uti_cns_0006955-snap-gene-0.2-mRNA-1"/>
    <property type="gene ID" value="maker-uti_cns_0006955-snap-gene-0.2"/>
</dbReference>
<dbReference type="PANTHER" id="PTHR11743:SF70">
    <property type="entry name" value="GH26960P-RELATED"/>
    <property type="match status" value="1"/>
</dbReference>
<dbReference type="WBParaSite" id="maker-uti_cns_0048385-snap-gene-0.2-mRNA-1">
    <property type="protein sequence ID" value="maker-uti_cns_0048385-snap-gene-0.2-mRNA-1"/>
    <property type="gene ID" value="maker-uti_cns_0048385-snap-gene-0.2"/>
</dbReference>
<evidence type="ECO:0000256" key="10">
    <source>
        <dbReference type="ARBA" id="ARBA00023136"/>
    </source>
</evidence>
<evidence type="ECO:0000256" key="8">
    <source>
        <dbReference type="ARBA" id="ARBA00023114"/>
    </source>
</evidence>
<keyword evidence="4" id="KW-1134">Transmembrane beta strand</keyword>
<dbReference type="InterPro" id="IPR027246">
    <property type="entry name" value="Porin_Euk/Tom40"/>
</dbReference>
<keyword evidence="8" id="KW-0626">Porin</keyword>
<dbReference type="PANTHER" id="PTHR11743">
    <property type="entry name" value="VOLTAGE-DEPENDENT ANION-SELECTIVE CHANNEL"/>
    <property type="match status" value="1"/>
</dbReference>
<dbReference type="Pfam" id="PF01459">
    <property type="entry name" value="Porin_3"/>
    <property type="match status" value="1"/>
</dbReference>
<keyword evidence="10" id="KW-0472">Membrane</keyword>
<proteinExistence type="inferred from homology"/>
<evidence type="ECO:0000256" key="2">
    <source>
        <dbReference type="ARBA" id="ARBA00007780"/>
    </source>
</evidence>
<evidence type="ECO:0000256" key="7">
    <source>
        <dbReference type="ARBA" id="ARBA00023065"/>
    </source>
</evidence>
<accession>A0A1I8HC40</accession>
<dbReference type="GO" id="GO:0008308">
    <property type="term" value="F:voltage-gated monoatomic anion channel activity"/>
    <property type="evidence" value="ECO:0007669"/>
    <property type="project" value="InterPro"/>
</dbReference>
<evidence type="ECO:0000313" key="12">
    <source>
        <dbReference type="WBParaSite" id="maker-uti_cns_0005463-snap-gene-0.2-mRNA-1"/>
    </source>
</evidence>
<evidence type="ECO:0000313" key="11">
    <source>
        <dbReference type="Proteomes" id="UP000095280"/>
    </source>
</evidence>